<feature type="chain" id="PRO_5046685012" evidence="1">
    <location>
        <begin position="25"/>
        <end position="542"/>
    </location>
</feature>
<gene>
    <name evidence="2" type="ORF">OG563_41240</name>
</gene>
<sequence>MSPRRKALVVAVALAVTLAIPACGGDSAKNENLSGTAAGPARNPYLAAATYGLTHIDPGQSDTFPYQTPQGEFHIDPKQQQRITSGPVNIMTLAATDPDHMWVSSTQGVVYVQVGNGMFHEIARADAPGVTPVPLQALDQVLDQNLTDPGQVEAAVHNDWGVDWTRIANGVYSLVDKDNRVYYVTQNAQIVVFGLTNANNPEAGVRVLRTLDFKPWLGSGPGLGGQPESIVGLNMTYDGKLAVLSTRGLSIIDRSLQGEPRQVHFGADEMVSNAMAVDDKGGIYTASDKIMRKVVWTGSKLSTAADDGAWASPYDFGQQPPAVKFGIGTGSTPTLMGYGKDDRLVVLTDGADRMKLVAFWRDAIPDGFQPKPGTKSNRIADQIQVTVGLTPQPEFIQSEQSVVVDGYGAFVVNNARPQGAPDRLVDVLAGGPVFAPPSGIERFQWDPANHSWSSVWSRADVVSTSMVPTESTKSGAVFVNGYTKTNGWEVTGLDWKSGKTVHRTIFGQSNLGNGAYALVQFFPNGDLLFNSVGGPFRVKYNG</sequence>
<organism evidence="2 3">
    <name type="scientific">Nocardia vinacea</name>
    <dbReference type="NCBI Taxonomy" id="96468"/>
    <lineage>
        <taxon>Bacteria</taxon>
        <taxon>Bacillati</taxon>
        <taxon>Actinomycetota</taxon>
        <taxon>Actinomycetes</taxon>
        <taxon>Mycobacteriales</taxon>
        <taxon>Nocardiaceae</taxon>
        <taxon>Nocardia</taxon>
    </lineage>
</organism>
<name>A0ABZ1YQS7_9NOCA</name>
<dbReference type="EMBL" id="CP109441">
    <property type="protein sequence ID" value="WUV45463.1"/>
    <property type="molecule type" value="Genomic_DNA"/>
</dbReference>
<reference evidence="2" key="1">
    <citation type="submission" date="2022-10" db="EMBL/GenBank/DDBJ databases">
        <title>The complete genomes of actinobacterial strains from the NBC collection.</title>
        <authorList>
            <person name="Joergensen T.S."/>
            <person name="Alvarez Arevalo M."/>
            <person name="Sterndorff E.B."/>
            <person name="Faurdal D."/>
            <person name="Vuksanovic O."/>
            <person name="Mourched A.-S."/>
            <person name="Charusanti P."/>
            <person name="Shaw S."/>
            <person name="Blin K."/>
            <person name="Weber T."/>
        </authorList>
    </citation>
    <scope>NUCLEOTIDE SEQUENCE</scope>
    <source>
        <strain evidence="2">NBC_01482</strain>
    </source>
</reference>
<evidence type="ECO:0000256" key="1">
    <source>
        <dbReference type="SAM" id="SignalP"/>
    </source>
</evidence>
<keyword evidence="1" id="KW-0732">Signal</keyword>
<protein>
    <submittedName>
        <fullName evidence="2">Uncharacterized protein</fullName>
    </submittedName>
</protein>
<keyword evidence="3" id="KW-1185">Reference proteome</keyword>
<accession>A0ABZ1YQS7</accession>
<feature type="signal peptide" evidence="1">
    <location>
        <begin position="1"/>
        <end position="24"/>
    </location>
</feature>
<evidence type="ECO:0000313" key="2">
    <source>
        <dbReference type="EMBL" id="WUV45463.1"/>
    </source>
</evidence>
<proteinExistence type="predicted"/>
<dbReference type="RefSeq" id="WP_329408817.1">
    <property type="nucleotide sequence ID" value="NZ_CP109441.1"/>
</dbReference>
<dbReference type="Proteomes" id="UP001432062">
    <property type="component" value="Chromosome"/>
</dbReference>
<evidence type="ECO:0000313" key="3">
    <source>
        <dbReference type="Proteomes" id="UP001432062"/>
    </source>
</evidence>